<proteinExistence type="predicted"/>
<dbReference type="InterPro" id="IPR057601">
    <property type="entry name" value="Oar-like_b-barrel"/>
</dbReference>
<feature type="domain" description="TonB-dependent transporter Oar-like beta-barrel" evidence="2">
    <location>
        <begin position="246"/>
        <end position="1151"/>
    </location>
</feature>
<reference evidence="3 4" key="1">
    <citation type="submission" date="2016-10" db="EMBL/GenBank/DDBJ databases">
        <authorList>
            <person name="de Groot N.N."/>
        </authorList>
    </citation>
    <scope>NUCLEOTIDE SEQUENCE [LARGE SCALE GENOMIC DNA]</scope>
    <source>
        <strain evidence="3 4">AB35.6</strain>
    </source>
</reference>
<keyword evidence="1" id="KW-0732">Signal</keyword>
<dbReference type="GO" id="GO:0030246">
    <property type="term" value="F:carbohydrate binding"/>
    <property type="evidence" value="ECO:0007669"/>
    <property type="project" value="InterPro"/>
</dbReference>
<dbReference type="Proteomes" id="UP000182409">
    <property type="component" value="Unassembled WGS sequence"/>
</dbReference>
<dbReference type="SUPFAM" id="SSF49452">
    <property type="entry name" value="Starch-binding domain-like"/>
    <property type="match status" value="1"/>
</dbReference>
<dbReference type="Pfam" id="PF25183">
    <property type="entry name" value="OMP_b-brl_4"/>
    <property type="match status" value="1"/>
</dbReference>
<dbReference type="RefSeq" id="WP_074653782.1">
    <property type="nucleotide sequence ID" value="NZ_FNSD01000001.1"/>
</dbReference>
<dbReference type="OrthoDB" id="97893at2"/>
<sequence>MYSSRFLAKSLFAASITIPLALSAVAQSDSASLSGTVTDASGALVPNAKATIHSDATGADSVVTTNASGNFTVPNVRPGSYTIKIEVPGFQTTTLNAVNVDPSIGKHVDISMKVGDAGTSVSVEANINTVQTESAVVGQLVTQEQVKSIQLNGRNPLYLAQLEPGVVRNSPMASFSFGLDNGLNIGGSRSQESIITLDGAPMVRTRSNGTSVGVADVDSTSQVQILSSSYQAEYGRTAGGQVRMVPKSGTQQFHATAYEYLRNNFFNANTWQRKLPTNALNIQQHPAAFRYNQFGYNINGPLFIPKVFNKSKEHLFFLFAQEFVKYNNADTVFRKVPTLLMRQGDYSELLGQNIFYGTPQQIYDPNTGTNYTGNKIPTAQLSANGTGLLNAFPTPNASGSNYNWVDADTERQTQRKDTLVVDYVPAEAHRLRLSILNYNYYDYSPHYGNFNRNPRIFTRPNQIGVFHYQWTISPSMVNEAVVSAASDHVTIDIDKSSGLYDRTRYGINYPFLYSAATKTIPNKIPTVQLTGFDLLDGGPYPSRSGGIVYSFADNLTKVWGNHTTKFGFVAEYAGENNFDQITVSNTPGSTNNQNGKFTFTDLRGLSGTRPRGEAGVAAANASLGLFDSYGEIGQRSYTLYRAWMYEGFAQDAWHVSPNLVIEAGVRYSFYNPYYAKWGNQSVFSQTDYNAGNAASVNRLTGVVTGTDQQRLNGVVIPGSGFPSSANGHVAPEILANGYAYLFRGYSSQYSPTVKTNIQPRFGITYQAHPGTVIRAGGGRYVQRLGITDNVFTGGNTPFQPSSTVQLGSADAPGGVGTNNFPLNYSSQAYNYPSPEAYNWNLTLEQELPVGILTVAYAGRKGIHLEEILNVNQLQPGTVQANPGVNQDALRPYKGFSNINQATNGGASNYHSLQVNLRRRLTKGLLFGVAYTWSKAMDFGSANGTNLPNAYDKNGFYGLSDFDRRHVFLANLVYNIDQFNHSTHFINRAAFGHWQFSGTAQAQTGAPLSVTTTTDFAGVGPGSGNQLVPLVHRMQTLKSFAGQSGSSPWFDTSAYPATRTNAFLLSNYAGQFAPRGSRNQIVGPGFQSYSAALNKSWTLAPGHENAQLTFRAESFNFLNKPSADNPDLTFTSGTFGQSKTKGGTYDLARQFQFSLRVSF</sequence>
<dbReference type="Pfam" id="PF13620">
    <property type="entry name" value="CarboxypepD_reg"/>
    <property type="match status" value="1"/>
</dbReference>
<evidence type="ECO:0000313" key="4">
    <source>
        <dbReference type="Proteomes" id="UP000182409"/>
    </source>
</evidence>
<dbReference type="Gene3D" id="2.60.40.1120">
    <property type="entry name" value="Carboxypeptidase-like, regulatory domain"/>
    <property type="match status" value="1"/>
</dbReference>
<protein>
    <submittedName>
        <fullName evidence="3">TonB-dependent Receptor Plug Domain</fullName>
    </submittedName>
</protein>
<gene>
    <name evidence="3" type="ORF">SAMN05443244_2046</name>
</gene>
<feature type="chain" id="PRO_5010220074" evidence="1">
    <location>
        <begin position="27"/>
        <end position="1158"/>
    </location>
</feature>
<evidence type="ECO:0000259" key="2">
    <source>
        <dbReference type="Pfam" id="PF25183"/>
    </source>
</evidence>
<dbReference type="AlphaFoldDB" id="A0A1H4MUM3"/>
<dbReference type="SUPFAM" id="SSF56935">
    <property type="entry name" value="Porins"/>
    <property type="match status" value="1"/>
</dbReference>
<feature type="signal peptide" evidence="1">
    <location>
        <begin position="1"/>
        <end position="26"/>
    </location>
</feature>
<dbReference type="EMBL" id="FNSD01000001">
    <property type="protein sequence ID" value="SEB86729.1"/>
    <property type="molecule type" value="Genomic_DNA"/>
</dbReference>
<keyword evidence="3" id="KW-0675">Receptor</keyword>
<evidence type="ECO:0000313" key="3">
    <source>
        <dbReference type="EMBL" id="SEB86729.1"/>
    </source>
</evidence>
<dbReference type="InterPro" id="IPR013784">
    <property type="entry name" value="Carb-bd-like_fold"/>
</dbReference>
<evidence type="ECO:0000256" key="1">
    <source>
        <dbReference type="SAM" id="SignalP"/>
    </source>
</evidence>
<organism evidence="3 4">
    <name type="scientific">Terriglobus roseus</name>
    <dbReference type="NCBI Taxonomy" id="392734"/>
    <lineage>
        <taxon>Bacteria</taxon>
        <taxon>Pseudomonadati</taxon>
        <taxon>Acidobacteriota</taxon>
        <taxon>Terriglobia</taxon>
        <taxon>Terriglobales</taxon>
        <taxon>Acidobacteriaceae</taxon>
        <taxon>Terriglobus</taxon>
    </lineage>
</organism>
<name>A0A1H4MUM3_9BACT</name>
<accession>A0A1H4MUM3</accession>